<comment type="caution">
    <text evidence="2">The sequence shown here is derived from an EMBL/GenBank/DDBJ whole genome shotgun (WGS) entry which is preliminary data.</text>
</comment>
<feature type="compositionally biased region" description="Basic and acidic residues" evidence="1">
    <location>
        <begin position="173"/>
        <end position="184"/>
    </location>
</feature>
<evidence type="ECO:0000313" key="2">
    <source>
        <dbReference type="EMBL" id="ETO03653.1"/>
    </source>
</evidence>
<accession>X6LNZ9</accession>
<organism evidence="2 3">
    <name type="scientific">Reticulomyxa filosa</name>
    <dbReference type="NCBI Taxonomy" id="46433"/>
    <lineage>
        <taxon>Eukaryota</taxon>
        <taxon>Sar</taxon>
        <taxon>Rhizaria</taxon>
        <taxon>Retaria</taxon>
        <taxon>Foraminifera</taxon>
        <taxon>Monothalamids</taxon>
        <taxon>Reticulomyxidae</taxon>
        <taxon>Reticulomyxa</taxon>
    </lineage>
</organism>
<keyword evidence="3" id="KW-1185">Reference proteome</keyword>
<feature type="region of interest" description="Disordered" evidence="1">
    <location>
        <begin position="167"/>
        <end position="200"/>
    </location>
</feature>
<name>X6LNZ9_RETFI</name>
<reference evidence="2 3" key="1">
    <citation type="journal article" date="2013" name="Curr. Biol.">
        <title>The Genome of the Foraminiferan Reticulomyxa filosa.</title>
        <authorList>
            <person name="Glockner G."/>
            <person name="Hulsmann N."/>
            <person name="Schleicher M."/>
            <person name="Noegel A.A."/>
            <person name="Eichinger L."/>
            <person name="Gallinger C."/>
            <person name="Pawlowski J."/>
            <person name="Sierra R."/>
            <person name="Euteneuer U."/>
            <person name="Pillet L."/>
            <person name="Moustafa A."/>
            <person name="Platzer M."/>
            <person name="Groth M."/>
            <person name="Szafranski K."/>
            <person name="Schliwa M."/>
        </authorList>
    </citation>
    <scope>NUCLEOTIDE SEQUENCE [LARGE SCALE GENOMIC DNA]</scope>
</reference>
<proteinExistence type="predicted"/>
<feature type="region of interest" description="Disordered" evidence="1">
    <location>
        <begin position="86"/>
        <end position="130"/>
    </location>
</feature>
<evidence type="ECO:0000313" key="3">
    <source>
        <dbReference type="Proteomes" id="UP000023152"/>
    </source>
</evidence>
<gene>
    <name evidence="2" type="ORF">RFI_33750</name>
</gene>
<feature type="compositionally biased region" description="Polar residues" evidence="1">
    <location>
        <begin position="118"/>
        <end position="130"/>
    </location>
</feature>
<feature type="compositionally biased region" description="Basic residues" evidence="1">
    <location>
        <begin position="185"/>
        <end position="194"/>
    </location>
</feature>
<dbReference type="Proteomes" id="UP000023152">
    <property type="component" value="Unassembled WGS sequence"/>
</dbReference>
<feature type="compositionally biased region" description="Low complexity" evidence="1">
    <location>
        <begin position="108"/>
        <end position="117"/>
    </location>
</feature>
<dbReference type="AlphaFoldDB" id="X6LNZ9"/>
<dbReference type="Gene3D" id="3.10.20.90">
    <property type="entry name" value="Phosphatidylinositol 3-kinase Catalytic Subunit, Chain A, domain 1"/>
    <property type="match status" value="1"/>
</dbReference>
<protein>
    <submittedName>
        <fullName evidence="2">UPF0171 family protein</fullName>
    </submittedName>
</protein>
<sequence length="200" mass="21788">MHSSIAATVDLCLKAIKGCRTLSDYNIQKESTSHLVLRLLCGAMQIVLTTNLKDINNNNNDNNSDIHAKAKDTNINANNATAKAISLKTDAKGKEIQESDNDEDRNSSESCESSENSKIASESENAQLNISSSSVLSADLEERRPGLQNATLQQNEQAKVFNTTAATMIGPAGERRARTKEKQRQKTQIKKVNAKAKTQA</sequence>
<dbReference type="EMBL" id="ASPP01032738">
    <property type="protein sequence ID" value="ETO03653.1"/>
    <property type="molecule type" value="Genomic_DNA"/>
</dbReference>
<evidence type="ECO:0000256" key="1">
    <source>
        <dbReference type="SAM" id="MobiDB-lite"/>
    </source>
</evidence>